<dbReference type="GO" id="GO:0055085">
    <property type="term" value="P:transmembrane transport"/>
    <property type="evidence" value="ECO:0007669"/>
    <property type="project" value="InterPro"/>
</dbReference>
<feature type="region of interest" description="Disordered" evidence="6">
    <location>
        <begin position="28"/>
        <end position="48"/>
    </location>
</feature>
<evidence type="ECO:0000256" key="7">
    <source>
        <dbReference type="SAM" id="Phobius"/>
    </source>
</evidence>
<evidence type="ECO:0000256" key="5">
    <source>
        <dbReference type="ARBA" id="ARBA00023136"/>
    </source>
</evidence>
<dbReference type="AlphaFoldDB" id="A0A0F0I4X0"/>
<evidence type="ECO:0000256" key="3">
    <source>
        <dbReference type="ARBA" id="ARBA00022692"/>
    </source>
</evidence>
<keyword evidence="5 7" id="KW-0472">Membrane</keyword>
<dbReference type="EMBL" id="JZEE01000661">
    <property type="protein sequence ID" value="KJK61672.1"/>
    <property type="molecule type" value="Genomic_DNA"/>
</dbReference>
<dbReference type="PANTHER" id="PTHR43495">
    <property type="entry name" value="GABA PERMEASE"/>
    <property type="match status" value="1"/>
</dbReference>
<evidence type="ECO:0000313" key="9">
    <source>
        <dbReference type="EMBL" id="KJK61672.1"/>
    </source>
</evidence>
<feature type="transmembrane region" description="Helical" evidence="7">
    <location>
        <begin position="90"/>
        <end position="108"/>
    </location>
</feature>
<keyword evidence="2" id="KW-0813">Transport</keyword>
<feature type="transmembrane region" description="Helical" evidence="7">
    <location>
        <begin position="237"/>
        <end position="254"/>
    </location>
</feature>
<keyword evidence="4 7" id="KW-1133">Transmembrane helix</keyword>
<evidence type="ECO:0000256" key="2">
    <source>
        <dbReference type="ARBA" id="ARBA00022448"/>
    </source>
</evidence>
<evidence type="ECO:0000259" key="8">
    <source>
        <dbReference type="Pfam" id="PF00324"/>
    </source>
</evidence>
<feature type="transmembrane region" description="Helical" evidence="7">
    <location>
        <begin position="201"/>
        <end position="225"/>
    </location>
</feature>
<sequence>MATHGSADHDGLDMSQIDWLPRMLTVPSLGTSPGTSEPRRSDTHLQPSLSSISFRQPESVTVVVDPSDGAGSDQVILDEQDRTVNRRLRGIHVFMITISGVLGVGIYLRSGSILRIGGPAAVLISFSAMGLLAWLVMQCIGEFLAIWPVAGALVEFVGTFVDEDLGTTVGIAYWISYCLNFAAMIVAAAGEVEFWNTSKAIQGTVILFIVPLFLVLLNSFGVQVYGFTEVIGGSVKILGAIVVTVSMIVINVGGGSEGHIGTRYYRDSSIFQYDDRAAGNWVTALFISFSIAAFSFVGVDIAAATALEARPDRKRISAEDPLNEELKQPWPFISIRFSATWTSFIAWIAYFVAGFVMTLNLPWDSDQLPEAGWLGHPGPKSDRPTDSGFVISAKQSGIKGLADLFNVILLFTALTCANTNLYVGSRTLFGLTRKIYGRKWRWLAFFGKTNSYQVPVRAMFLSCCFLWVPFLYLSPNNAKGTTIASLLEVLSQLGSVSCLIVWACECWAFIRFYHCMKAHQGELHNSPDFAHVCRFRRPGAPDYYPWRSHGQPVTMYLALGGCLFTLIVADGAALWHGFQPSLFLSAYLAPLCFLSLWFIIKTYRSGGWQNIRWELEDLSNIIEVKEKIRKLDELKDRATARDGAQQKPGWGNLWGVI</sequence>
<dbReference type="STRING" id="1403190.A0A0F0I4X0"/>
<dbReference type="Gene3D" id="1.20.1740.10">
    <property type="entry name" value="Amino acid/polyamine transporter I"/>
    <property type="match status" value="1"/>
</dbReference>
<dbReference type="OrthoDB" id="3900342at2759"/>
<evidence type="ECO:0000256" key="6">
    <source>
        <dbReference type="SAM" id="MobiDB-lite"/>
    </source>
</evidence>
<dbReference type="InterPro" id="IPR004841">
    <property type="entry name" value="AA-permease/SLC12A_dom"/>
</dbReference>
<feature type="transmembrane region" description="Helical" evidence="7">
    <location>
        <begin position="168"/>
        <end position="189"/>
    </location>
</feature>
<dbReference type="GO" id="GO:0006865">
    <property type="term" value="P:amino acid transport"/>
    <property type="evidence" value="ECO:0007669"/>
    <property type="project" value="InterPro"/>
</dbReference>
<comment type="caution">
    <text evidence="9">The sequence shown here is derived from an EMBL/GenBank/DDBJ whole genome shotgun (WGS) entry which is preliminary data.</text>
</comment>
<feature type="transmembrane region" description="Helical" evidence="7">
    <location>
        <begin position="553"/>
        <end position="575"/>
    </location>
</feature>
<feature type="transmembrane region" description="Helical" evidence="7">
    <location>
        <begin position="493"/>
        <end position="513"/>
    </location>
</feature>
<dbReference type="GO" id="GO:0016020">
    <property type="term" value="C:membrane"/>
    <property type="evidence" value="ECO:0007669"/>
    <property type="project" value="UniProtKB-SubCell"/>
</dbReference>
<feature type="transmembrane region" description="Helical" evidence="7">
    <location>
        <begin position="581"/>
        <end position="600"/>
    </location>
</feature>
<dbReference type="PROSITE" id="PS00218">
    <property type="entry name" value="AMINO_ACID_PERMEASE_1"/>
    <property type="match status" value="1"/>
</dbReference>
<feature type="domain" description="Amino acid permease/ SLC12A" evidence="8">
    <location>
        <begin position="344"/>
        <end position="604"/>
    </location>
</feature>
<dbReference type="PANTHER" id="PTHR43495:SF5">
    <property type="entry name" value="GAMMA-AMINOBUTYRIC ACID PERMEASE"/>
    <property type="match status" value="1"/>
</dbReference>
<feature type="transmembrane region" description="Helical" evidence="7">
    <location>
        <begin position="344"/>
        <end position="363"/>
    </location>
</feature>
<comment type="subcellular location">
    <subcellularLocation>
        <location evidence="1">Membrane</location>
        <topology evidence="1">Multi-pass membrane protein</topology>
    </subcellularLocation>
</comment>
<feature type="transmembrane region" description="Helical" evidence="7">
    <location>
        <begin position="143"/>
        <end position="161"/>
    </location>
</feature>
<feature type="transmembrane region" description="Helical" evidence="7">
    <location>
        <begin position="120"/>
        <end position="137"/>
    </location>
</feature>
<reference evidence="9 10" key="1">
    <citation type="submission" date="2015-02" db="EMBL/GenBank/DDBJ databases">
        <title>Draft genome sequence of Aspergillus parasiticus SU-1.</title>
        <authorList>
            <person name="Yu J."/>
            <person name="Fedorova N."/>
            <person name="Yin Y."/>
            <person name="Losada L."/>
            <person name="Zafar N."/>
            <person name="Taujale R."/>
            <person name="Ehrlich K.C."/>
            <person name="Bhatnagar D."/>
            <person name="Cleveland T.E."/>
            <person name="Bennett J.W."/>
            <person name="Nierman W.C."/>
        </authorList>
    </citation>
    <scope>NUCLEOTIDE SEQUENCE [LARGE SCALE GENOMIC DNA]</scope>
    <source>
        <strain evidence="10">ATCC 56775 / NRRL 5862 / SRRC 143 / SU-1</strain>
    </source>
</reference>
<gene>
    <name evidence="9" type="ORF">P875_00086780</name>
</gene>
<dbReference type="Proteomes" id="UP000033540">
    <property type="component" value="Unassembled WGS sequence"/>
</dbReference>
<protein>
    <submittedName>
        <fullName evidence="9">Amino acid permease</fullName>
    </submittedName>
</protein>
<dbReference type="InterPro" id="IPR004840">
    <property type="entry name" value="Amino_acid_permease_CS"/>
</dbReference>
<evidence type="ECO:0000256" key="1">
    <source>
        <dbReference type="ARBA" id="ARBA00004141"/>
    </source>
</evidence>
<feature type="transmembrane region" description="Helical" evidence="7">
    <location>
        <begin position="281"/>
        <end position="307"/>
    </location>
</feature>
<feature type="transmembrane region" description="Helical" evidence="7">
    <location>
        <begin position="454"/>
        <end position="473"/>
    </location>
</feature>
<organism evidence="9 10">
    <name type="scientific">Aspergillus parasiticus (strain ATCC 56775 / NRRL 5862 / SRRC 143 / SU-1)</name>
    <dbReference type="NCBI Taxonomy" id="1403190"/>
    <lineage>
        <taxon>Eukaryota</taxon>
        <taxon>Fungi</taxon>
        <taxon>Dikarya</taxon>
        <taxon>Ascomycota</taxon>
        <taxon>Pezizomycotina</taxon>
        <taxon>Eurotiomycetes</taxon>
        <taxon>Eurotiomycetidae</taxon>
        <taxon>Eurotiales</taxon>
        <taxon>Aspergillaceae</taxon>
        <taxon>Aspergillus</taxon>
        <taxon>Aspergillus subgen. Circumdati</taxon>
    </lineage>
</organism>
<feature type="domain" description="Amino acid permease/ SLC12A" evidence="8">
    <location>
        <begin position="92"/>
        <end position="316"/>
    </location>
</feature>
<keyword evidence="3 7" id="KW-0812">Transmembrane</keyword>
<proteinExistence type="predicted"/>
<evidence type="ECO:0000256" key="4">
    <source>
        <dbReference type="ARBA" id="ARBA00022989"/>
    </source>
</evidence>
<dbReference type="Pfam" id="PF00324">
    <property type="entry name" value="AA_permease"/>
    <property type="match status" value="2"/>
</dbReference>
<accession>A0A0F0I4X0</accession>
<name>A0A0F0I4X0_ASPPU</name>
<evidence type="ECO:0000313" key="10">
    <source>
        <dbReference type="Proteomes" id="UP000033540"/>
    </source>
</evidence>